<evidence type="ECO:0000313" key="7">
    <source>
        <dbReference type="Proteomes" id="UP001589532"/>
    </source>
</evidence>
<dbReference type="SUPFAM" id="SSF48498">
    <property type="entry name" value="Tetracyclin repressor-like, C-terminal domain"/>
    <property type="match status" value="1"/>
</dbReference>
<keyword evidence="3" id="KW-0804">Transcription</keyword>
<dbReference type="Gene3D" id="1.10.357.10">
    <property type="entry name" value="Tetracycline Repressor, domain 2"/>
    <property type="match status" value="1"/>
</dbReference>
<evidence type="ECO:0000256" key="3">
    <source>
        <dbReference type="ARBA" id="ARBA00023163"/>
    </source>
</evidence>
<dbReference type="InterPro" id="IPR009057">
    <property type="entry name" value="Homeodomain-like_sf"/>
</dbReference>
<dbReference type="InterPro" id="IPR050109">
    <property type="entry name" value="HTH-type_TetR-like_transc_reg"/>
</dbReference>
<dbReference type="PANTHER" id="PTHR30055:SF234">
    <property type="entry name" value="HTH-TYPE TRANSCRIPTIONAL REGULATOR BETI"/>
    <property type="match status" value="1"/>
</dbReference>
<keyword evidence="2 4" id="KW-0238">DNA-binding</keyword>
<keyword evidence="1" id="KW-0805">Transcription regulation</keyword>
<dbReference type="PRINTS" id="PR00455">
    <property type="entry name" value="HTHTETR"/>
</dbReference>
<organism evidence="6 7">
    <name type="scientific">Nonomuraea helvata</name>
    <dbReference type="NCBI Taxonomy" id="37484"/>
    <lineage>
        <taxon>Bacteria</taxon>
        <taxon>Bacillati</taxon>
        <taxon>Actinomycetota</taxon>
        <taxon>Actinomycetes</taxon>
        <taxon>Streptosporangiales</taxon>
        <taxon>Streptosporangiaceae</taxon>
        <taxon>Nonomuraea</taxon>
    </lineage>
</organism>
<feature type="DNA-binding region" description="H-T-H motif" evidence="4">
    <location>
        <begin position="36"/>
        <end position="55"/>
    </location>
</feature>
<keyword evidence="7" id="KW-1185">Reference proteome</keyword>
<gene>
    <name evidence="6" type="ORF">ACFFSA_14230</name>
</gene>
<reference evidence="6 7" key="1">
    <citation type="submission" date="2024-09" db="EMBL/GenBank/DDBJ databases">
        <authorList>
            <person name="Sun Q."/>
            <person name="Mori K."/>
        </authorList>
    </citation>
    <scope>NUCLEOTIDE SEQUENCE [LARGE SCALE GENOMIC DNA]</scope>
    <source>
        <strain evidence="6 7">JCM 3143</strain>
    </source>
</reference>
<dbReference type="RefSeq" id="WP_344988692.1">
    <property type="nucleotide sequence ID" value="NZ_BAAAXV010000002.1"/>
</dbReference>
<dbReference type="InterPro" id="IPR036271">
    <property type="entry name" value="Tet_transcr_reg_TetR-rel_C_sf"/>
</dbReference>
<feature type="domain" description="HTH tetR-type" evidence="5">
    <location>
        <begin position="14"/>
        <end position="73"/>
    </location>
</feature>
<comment type="caution">
    <text evidence="6">The sequence shown here is derived from an EMBL/GenBank/DDBJ whole genome shotgun (WGS) entry which is preliminary data.</text>
</comment>
<evidence type="ECO:0000256" key="1">
    <source>
        <dbReference type="ARBA" id="ARBA00023015"/>
    </source>
</evidence>
<evidence type="ECO:0000256" key="2">
    <source>
        <dbReference type="ARBA" id="ARBA00023125"/>
    </source>
</evidence>
<name>A0ABV5RXS3_9ACTN</name>
<dbReference type="SUPFAM" id="SSF46689">
    <property type="entry name" value="Homeodomain-like"/>
    <property type="match status" value="1"/>
</dbReference>
<dbReference type="InterPro" id="IPR001647">
    <property type="entry name" value="HTH_TetR"/>
</dbReference>
<dbReference type="PANTHER" id="PTHR30055">
    <property type="entry name" value="HTH-TYPE TRANSCRIPTIONAL REGULATOR RUTR"/>
    <property type="match status" value="1"/>
</dbReference>
<dbReference type="Pfam" id="PF00440">
    <property type="entry name" value="TetR_N"/>
    <property type="match status" value="1"/>
</dbReference>
<dbReference type="InterPro" id="IPR049445">
    <property type="entry name" value="TetR_SbtR-like_C"/>
</dbReference>
<protein>
    <submittedName>
        <fullName evidence="6">TetR/AcrR family transcriptional regulator</fullName>
    </submittedName>
</protein>
<proteinExistence type="predicted"/>
<dbReference type="Proteomes" id="UP001589532">
    <property type="component" value="Unassembled WGS sequence"/>
</dbReference>
<evidence type="ECO:0000313" key="6">
    <source>
        <dbReference type="EMBL" id="MFB9624240.1"/>
    </source>
</evidence>
<evidence type="ECO:0000259" key="5">
    <source>
        <dbReference type="PROSITE" id="PS50977"/>
    </source>
</evidence>
<dbReference type="PROSITE" id="PS50977">
    <property type="entry name" value="HTH_TETR_2"/>
    <property type="match status" value="1"/>
</dbReference>
<dbReference type="Pfam" id="PF21597">
    <property type="entry name" value="TetR_C_43"/>
    <property type="match status" value="1"/>
</dbReference>
<sequence>MTGESPKEQRADARRNRERILAVARGVVHEQGTEASLRDIARRAEVGLGTLYRHFPTREALLEALLRQGFDRLAGRAEALGESGEPYEALVEFLRELIGGAGAYRGLAGSMMATISDEQSPLHASCMAMRSAAGRLLERAQAEGRIREDIDGTDLFALANALSWITDQAPSLGSRRDHLFGLVMDGLTRDPE</sequence>
<evidence type="ECO:0000256" key="4">
    <source>
        <dbReference type="PROSITE-ProRule" id="PRU00335"/>
    </source>
</evidence>
<dbReference type="EMBL" id="JBHMBW010000011">
    <property type="protein sequence ID" value="MFB9624240.1"/>
    <property type="molecule type" value="Genomic_DNA"/>
</dbReference>
<accession>A0ABV5RXS3</accession>